<dbReference type="Proteomes" id="UP000294739">
    <property type="component" value="Unassembled WGS sequence"/>
</dbReference>
<dbReference type="EMBL" id="SMKZ01000016">
    <property type="protein sequence ID" value="TDE09890.1"/>
    <property type="molecule type" value="Genomic_DNA"/>
</dbReference>
<dbReference type="PROSITE" id="PS51762">
    <property type="entry name" value="GH16_2"/>
    <property type="match status" value="1"/>
</dbReference>
<dbReference type="InterPro" id="IPR013320">
    <property type="entry name" value="ConA-like_dom_sf"/>
</dbReference>
<dbReference type="InterPro" id="IPR006311">
    <property type="entry name" value="TAT_signal"/>
</dbReference>
<dbReference type="Gene3D" id="2.60.120.200">
    <property type="match status" value="1"/>
</dbReference>
<dbReference type="InParanoid" id="A0A4R5DD24"/>
<evidence type="ECO:0000259" key="1">
    <source>
        <dbReference type="PROSITE" id="PS51762"/>
    </source>
</evidence>
<gene>
    <name evidence="2" type="ORF">E1269_13015</name>
</gene>
<keyword evidence="3" id="KW-1185">Reference proteome</keyword>
<dbReference type="InterPro" id="IPR000757">
    <property type="entry name" value="Beta-glucanase-like"/>
</dbReference>
<dbReference type="OrthoDB" id="9809583at2"/>
<dbReference type="GO" id="GO:0005975">
    <property type="term" value="P:carbohydrate metabolic process"/>
    <property type="evidence" value="ECO:0007669"/>
    <property type="project" value="InterPro"/>
</dbReference>
<dbReference type="GO" id="GO:0004553">
    <property type="term" value="F:hydrolase activity, hydrolyzing O-glycosyl compounds"/>
    <property type="evidence" value="ECO:0007669"/>
    <property type="project" value="InterPro"/>
</dbReference>
<dbReference type="PROSITE" id="PS51318">
    <property type="entry name" value="TAT"/>
    <property type="match status" value="1"/>
</dbReference>
<accession>A0A4R5DD24</accession>
<organism evidence="2 3">
    <name type="scientific">Jiangella asiatica</name>
    <dbReference type="NCBI Taxonomy" id="2530372"/>
    <lineage>
        <taxon>Bacteria</taxon>
        <taxon>Bacillati</taxon>
        <taxon>Actinomycetota</taxon>
        <taxon>Actinomycetes</taxon>
        <taxon>Jiangellales</taxon>
        <taxon>Jiangellaceae</taxon>
        <taxon>Jiangella</taxon>
    </lineage>
</organism>
<evidence type="ECO:0000313" key="2">
    <source>
        <dbReference type="EMBL" id="TDE09890.1"/>
    </source>
</evidence>
<dbReference type="AlphaFoldDB" id="A0A4R5DD24"/>
<name>A0A4R5DD24_9ACTN</name>
<comment type="caution">
    <text evidence="2">The sequence shown here is derived from an EMBL/GenBank/DDBJ whole genome shotgun (WGS) entry which is preliminary data.</text>
</comment>
<protein>
    <recommendedName>
        <fullName evidence="1">GH16 domain-containing protein</fullName>
    </recommendedName>
</protein>
<feature type="domain" description="GH16" evidence="1">
    <location>
        <begin position="25"/>
        <end position="338"/>
    </location>
</feature>
<evidence type="ECO:0000313" key="3">
    <source>
        <dbReference type="Proteomes" id="UP000294739"/>
    </source>
</evidence>
<dbReference type="SUPFAM" id="SSF49899">
    <property type="entry name" value="Concanavalin A-like lectins/glucanases"/>
    <property type="match status" value="1"/>
</dbReference>
<reference evidence="2 3" key="1">
    <citation type="submission" date="2019-03" db="EMBL/GenBank/DDBJ databases">
        <title>Draft genome sequences of novel Actinobacteria.</title>
        <authorList>
            <person name="Sahin N."/>
            <person name="Ay H."/>
            <person name="Saygin H."/>
        </authorList>
    </citation>
    <scope>NUCLEOTIDE SEQUENCE [LARGE SCALE GENOMIC DNA]</scope>
    <source>
        <strain evidence="2 3">5K138</strain>
    </source>
</reference>
<proteinExistence type="predicted"/>
<dbReference type="RefSeq" id="WP_131895100.1">
    <property type="nucleotide sequence ID" value="NZ_SMKZ01000016.1"/>
</dbReference>
<sequence>MNADQTPPSRRTSRRRFLQTAGAGLVLAGTPSLARATESQVVFFDDFTSAATIDVGATDAPGYNWYPRKWFRTTATRPENISVSDSVLTLGGNGGESDLTRLSTAIAVDTSPYARGTVFHGGYFEARIAFDHAERPPTAGANPAFWSMAIEHVAHQYVGTFYTQWPGQAAGYSHYIELDFMEHFSDPRQSYVCTVHDWSGPYATPPGSDDDPFWWYDIANGNNIVQVGPVDWSEFHTYSCYWAPQNGSTPGHVQWFFDGLAGPTTNVYWAGPIGAPPLPGQAPEPGTPAHTSFTPDTPAEADRTFAILDQQRIALTLTTDPGFPMYVDWVRVSDSTVEVL</sequence>